<accession>E3LJZ3</accession>
<dbReference type="STRING" id="31234.E3LJZ3"/>
<sequence>MSAWFVMTIFESILVFHSFICSLFFLYLVSNSKSLHSYCRIYLMMVGFSMNLFASYGLSILEYISSGKYYALTEESTTVRSKTWEFIHEFGILISAWRSSKRNYRLSAGKASLGRRYQMSEVYAWTNTLLPAVVGASIFKVLSMVPIWTWLLLDLSNWEYGIANFLYNNILNVYVCIFPWVLIARSQSLKKQILSKKRVKPDVESMRSVRTLEGKQISMRPSQAEYFEALKDSWDF</sequence>
<dbReference type="AlphaFoldDB" id="E3LJZ3"/>
<gene>
    <name evidence="1" type="ORF">CRE_18405</name>
</gene>
<dbReference type="PANTHER" id="PTHR47521:SF18">
    <property type="entry name" value="G PROTEIN-COUPLED RECEPTOR-RELATED"/>
    <property type="match status" value="1"/>
</dbReference>
<name>E3LJZ3_CAERE</name>
<organism evidence="2">
    <name type="scientific">Caenorhabditis remanei</name>
    <name type="common">Caenorhabditis vulgaris</name>
    <dbReference type="NCBI Taxonomy" id="31234"/>
    <lineage>
        <taxon>Eukaryota</taxon>
        <taxon>Metazoa</taxon>
        <taxon>Ecdysozoa</taxon>
        <taxon>Nematoda</taxon>
        <taxon>Chromadorea</taxon>
        <taxon>Rhabditida</taxon>
        <taxon>Rhabditina</taxon>
        <taxon>Rhabditomorpha</taxon>
        <taxon>Rhabditoidea</taxon>
        <taxon>Rhabditidae</taxon>
        <taxon>Peloderinae</taxon>
        <taxon>Caenorhabditis</taxon>
    </lineage>
</organism>
<protein>
    <submittedName>
        <fullName evidence="1">Uncharacterized protein</fullName>
    </submittedName>
</protein>
<reference evidence="1" key="1">
    <citation type="submission" date="2007-07" db="EMBL/GenBank/DDBJ databases">
        <title>PCAP assembly of the Caenorhabditis remanei genome.</title>
        <authorList>
            <consortium name="The Caenorhabditis remanei Sequencing Consortium"/>
            <person name="Wilson R.K."/>
        </authorList>
    </citation>
    <scope>NUCLEOTIDE SEQUENCE [LARGE SCALE GENOMIC DNA]</scope>
    <source>
        <strain evidence="1">PB4641</strain>
    </source>
</reference>
<keyword evidence="2" id="KW-1185">Reference proteome</keyword>
<dbReference type="PANTHER" id="PTHR47521">
    <property type="entry name" value="SERPENTINE RECEPTOR, CLASS E (EPSILON)-RELATED"/>
    <property type="match status" value="1"/>
</dbReference>
<dbReference type="HOGENOM" id="CLU_1176391_0_0_1"/>
<dbReference type="OrthoDB" id="5853740at2759"/>
<proteinExistence type="predicted"/>
<dbReference type="eggNOG" id="ENOG502THF0">
    <property type="taxonomic scope" value="Eukaryota"/>
</dbReference>
<dbReference type="OMA" id="MNLFASY"/>
<dbReference type="Proteomes" id="UP000008281">
    <property type="component" value="Unassembled WGS sequence"/>
</dbReference>
<evidence type="ECO:0000313" key="1">
    <source>
        <dbReference type="EMBL" id="EFP00081.1"/>
    </source>
</evidence>
<dbReference type="EMBL" id="DS268410">
    <property type="protein sequence ID" value="EFP00081.1"/>
    <property type="molecule type" value="Genomic_DNA"/>
</dbReference>
<evidence type="ECO:0000313" key="2">
    <source>
        <dbReference type="Proteomes" id="UP000008281"/>
    </source>
</evidence>
<dbReference type="InterPro" id="IPR052860">
    <property type="entry name" value="NRL-GPCR1"/>
</dbReference>